<accession>A0A2G5HL07</accession>
<gene>
    <name evidence="1" type="ORF">CB0940_05124</name>
</gene>
<dbReference type="Proteomes" id="UP000230605">
    <property type="component" value="Chromosome 4"/>
</dbReference>
<proteinExistence type="predicted"/>
<sequence>MAAPGRDDGRHWTSILFAALTTIDTQGLPEQRTDLSLSAICLNDLRRRPCASALKCHPPSICKRSTTKSMHSPQSLTKLYRLVAILAGNKLPSAPALSPRTGAFPVTSFHANPRIAQSQCAKSCAEWG</sequence>
<reference evidence="1 2" key="1">
    <citation type="submission" date="2015-10" db="EMBL/GenBank/DDBJ databases">
        <title>The cercosporin biosynthetic gene cluster was horizontally transferred to several fungal lineages and shown to be expanded in Cercospora beticola based on microsynteny with recipient genomes.</title>
        <authorList>
            <person name="De Jonge R."/>
            <person name="Ebert M.K."/>
            <person name="Suttle J.C."/>
            <person name="Jurick Ii W.M."/>
            <person name="Secor G.A."/>
            <person name="Thomma B.P."/>
            <person name="Van De Peer Y."/>
            <person name="Bolton M.D."/>
        </authorList>
    </citation>
    <scope>NUCLEOTIDE SEQUENCE [LARGE SCALE GENOMIC DNA]</scope>
    <source>
        <strain evidence="1 2">09-40</strain>
    </source>
</reference>
<dbReference type="AlphaFoldDB" id="A0A2G5HL07"/>
<evidence type="ECO:0000313" key="1">
    <source>
        <dbReference type="EMBL" id="PIA93251.1"/>
    </source>
</evidence>
<evidence type="ECO:0000313" key="2">
    <source>
        <dbReference type="Proteomes" id="UP000230605"/>
    </source>
</evidence>
<organism evidence="1 2">
    <name type="scientific">Cercospora beticola</name>
    <name type="common">Sugarbeet leaf spot fungus</name>
    <dbReference type="NCBI Taxonomy" id="122368"/>
    <lineage>
        <taxon>Eukaryota</taxon>
        <taxon>Fungi</taxon>
        <taxon>Dikarya</taxon>
        <taxon>Ascomycota</taxon>
        <taxon>Pezizomycotina</taxon>
        <taxon>Dothideomycetes</taxon>
        <taxon>Dothideomycetidae</taxon>
        <taxon>Mycosphaerellales</taxon>
        <taxon>Mycosphaerellaceae</taxon>
        <taxon>Cercospora</taxon>
    </lineage>
</organism>
<name>A0A2G5HL07_CERBT</name>
<comment type="caution">
    <text evidence="1">The sequence shown here is derived from an EMBL/GenBank/DDBJ whole genome shotgun (WGS) entry which is preliminary data.</text>
</comment>
<dbReference type="EMBL" id="LKMD01000105">
    <property type="protein sequence ID" value="PIA93251.1"/>
    <property type="molecule type" value="Genomic_DNA"/>
</dbReference>
<protein>
    <submittedName>
        <fullName evidence="1">Uncharacterized protein</fullName>
    </submittedName>
</protein>